<name>A0A1X7K5I5_9BACT</name>
<dbReference type="Pfam" id="PF12893">
    <property type="entry name" value="Lumazine_bd_2"/>
    <property type="match status" value="1"/>
</dbReference>
<accession>A0A1X7K5I5</accession>
<reference evidence="3" key="1">
    <citation type="submission" date="2017-04" db="EMBL/GenBank/DDBJ databases">
        <authorList>
            <person name="Varghese N."/>
            <person name="Submissions S."/>
        </authorList>
    </citation>
    <scope>NUCLEOTIDE SEQUENCE [LARGE SCALE GENOMIC DNA]</scope>
    <source>
        <strain evidence="3">DSM 4125</strain>
    </source>
</reference>
<protein>
    <submittedName>
        <fullName evidence="2">Putative lumazine-binding</fullName>
    </submittedName>
</protein>
<dbReference type="AlphaFoldDB" id="A0A1X7K5I5"/>
<feature type="signal peptide" evidence="1">
    <location>
        <begin position="1"/>
        <end position="21"/>
    </location>
</feature>
<sequence length="140" mass="16105">MKNAKIILFAILTLGALNLNAQTEIELIQETLNDYIEGTANGEPERLRDAFHENFKLYFVSQDSLKIWSGKHDISNVTPGKKSNRIGTIISIDYENNAASAKIQVDMPDKRRIYSDYLLLLKYEGRWKIIQKSFTYVSYP</sequence>
<dbReference type="Gene3D" id="3.10.450.50">
    <property type="match status" value="1"/>
</dbReference>
<dbReference type="InterPro" id="IPR032710">
    <property type="entry name" value="NTF2-like_dom_sf"/>
</dbReference>
<evidence type="ECO:0000313" key="2">
    <source>
        <dbReference type="EMBL" id="SMG36212.1"/>
    </source>
</evidence>
<dbReference type="OrthoDB" id="8445243at2"/>
<gene>
    <name evidence="2" type="ORF">SAMN05661096_02413</name>
</gene>
<dbReference type="Proteomes" id="UP000193804">
    <property type="component" value="Unassembled WGS sequence"/>
</dbReference>
<keyword evidence="3" id="KW-1185">Reference proteome</keyword>
<dbReference type="RefSeq" id="WP_085517475.1">
    <property type="nucleotide sequence ID" value="NZ_FXAW01000004.1"/>
</dbReference>
<keyword evidence="1" id="KW-0732">Signal</keyword>
<proteinExistence type="predicted"/>
<dbReference type="STRING" id="1028.SAMN05661096_02413"/>
<evidence type="ECO:0000313" key="3">
    <source>
        <dbReference type="Proteomes" id="UP000193804"/>
    </source>
</evidence>
<feature type="chain" id="PRO_5012191720" evidence="1">
    <location>
        <begin position="22"/>
        <end position="140"/>
    </location>
</feature>
<evidence type="ECO:0000256" key="1">
    <source>
        <dbReference type="SAM" id="SignalP"/>
    </source>
</evidence>
<organism evidence="2 3">
    <name type="scientific">Marivirga sericea</name>
    <dbReference type="NCBI Taxonomy" id="1028"/>
    <lineage>
        <taxon>Bacteria</taxon>
        <taxon>Pseudomonadati</taxon>
        <taxon>Bacteroidota</taxon>
        <taxon>Cytophagia</taxon>
        <taxon>Cytophagales</taxon>
        <taxon>Marivirgaceae</taxon>
        <taxon>Marivirga</taxon>
    </lineage>
</organism>
<dbReference type="InterPro" id="IPR039437">
    <property type="entry name" value="FrzH/put_lumazine-bd"/>
</dbReference>
<dbReference type="EMBL" id="FXAW01000004">
    <property type="protein sequence ID" value="SMG36212.1"/>
    <property type="molecule type" value="Genomic_DNA"/>
</dbReference>
<dbReference type="SUPFAM" id="SSF54427">
    <property type="entry name" value="NTF2-like"/>
    <property type="match status" value="1"/>
</dbReference>